<dbReference type="InterPro" id="IPR000276">
    <property type="entry name" value="GPCR_Rhodpsn"/>
</dbReference>
<keyword evidence="6 10" id="KW-0472">Membrane</keyword>
<evidence type="ECO:0000256" key="4">
    <source>
        <dbReference type="ARBA" id="ARBA00022989"/>
    </source>
</evidence>
<proteinExistence type="predicted"/>
<dbReference type="CDD" id="cd00637">
    <property type="entry name" value="7tm_classA_rhodopsin-like"/>
    <property type="match status" value="1"/>
</dbReference>
<comment type="caution">
    <text evidence="12">The sequence shown here is derived from an EMBL/GenBank/DDBJ whole genome shotgun (WGS) entry which is preliminary data.</text>
</comment>
<feature type="transmembrane region" description="Helical" evidence="10">
    <location>
        <begin position="46"/>
        <end position="70"/>
    </location>
</feature>
<dbReference type="Proteomes" id="UP000192578">
    <property type="component" value="Unassembled WGS sequence"/>
</dbReference>
<keyword evidence="5" id="KW-0297">G-protein coupled receptor</keyword>
<dbReference type="GO" id="GO:0045202">
    <property type="term" value="C:synapse"/>
    <property type="evidence" value="ECO:0007669"/>
    <property type="project" value="GOC"/>
</dbReference>
<evidence type="ECO:0000256" key="6">
    <source>
        <dbReference type="ARBA" id="ARBA00023136"/>
    </source>
</evidence>
<dbReference type="SUPFAM" id="SSF81321">
    <property type="entry name" value="Family A G protein-coupled receptor-like"/>
    <property type="match status" value="1"/>
</dbReference>
<evidence type="ECO:0000256" key="8">
    <source>
        <dbReference type="ARBA" id="ARBA00023224"/>
    </source>
</evidence>
<dbReference type="PROSITE" id="PS50262">
    <property type="entry name" value="G_PROTEIN_RECEP_F1_2"/>
    <property type="match status" value="1"/>
</dbReference>
<keyword evidence="8" id="KW-0807">Transducer</keyword>
<dbReference type="GO" id="GO:0005886">
    <property type="term" value="C:plasma membrane"/>
    <property type="evidence" value="ECO:0007669"/>
    <property type="project" value="UniProtKB-SubCell"/>
</dbReference>
<keyword evidence="3 10" id="KW-0812">Transmembrane</keyword>
<evidence type="ECO:0000313" key="12">
    <source>
        <dbReference type="EMBL" id="OQV23942.1"/>
    </source>
</evidence>
<accession>A0A1W0X9F2</accession>
<gene>
    <name evidence="12" type="ORF">BV898_02289</name>
</gene>
<protein>
    <submittedName>
        <fullName evidence="12">G-protein coupled receptor No18</fullName>
    </submittedName>
</protein>
<evidence type="ECO:0000256" key="3">
    <source>
        <dbReference type="ARBA" id="ARBA00022692"/>
    </source>
</evidence>
<dbReference type="PANTHER" id="PTHR24247:SF212">
    <property type="entry name" value="PARIETOPSIN"/>
    <property type="match status" value="1"/>
</dbReference>
<evidence type="ECO:0000256" key="5">
    <source>
        <dbReference type="ARBA" id="ARBA00023040"/>
    </source>
</evidence>
<evidence type="ECO:0000256" key="2">
    <source>
        <dbReference type="ARBA" id="ARBA00022475"/>
    </source>
</evidence>
<evidence type="ECO:0000259" key="11">
    <source>
        <dbReference type="PROSITE" id="PS50262"/>
    </source>
</evidence>
<dbReference type="OrthoDB" id="5980076at2759"/>
<dbReference type="PRINTS" id="PR00237">
    <property type="entry name" value="GPCRRHODOPSN"/>
</dbReference>
<feature type="transmembrane region" description="Helical" evidence="10">
    <location>
        <begin position="306"/>
        <end position="323"/>
    </location>
</feature>
<dbReference type="Gene3D" id="1.20.1070.10">
    <property type="entry name" value="Rhodopsin 7-helix transmembrane proteins"/>
    <property type="match status" value="1"/>
</dbReference>
<comment type="subcellular location">
    <subcellularLocation>
        <location evidence="1">Cell membrane</location>
        <topology evidence="1">Multi-pass membrane protein</topology>
    </subcellularLocation>
</comment>
<feature type="domain" description="G-protein coupled receptors family 1 profile" evidence="11">
    <location>
        <begin position="25"/>
        <end position="320"/>
    </location>
</feature>
<feature type="transmembrane region" description="Helical" evidence="10">
    <location>
        <begin position="265"/>
        <end position="286"/>
    </location>
</feature>
<dbReference type="AlphaFoldDB" id="A0A1W0X9F2"/>
<dbReference type="GO" id="GO:0007187">
    <property type="term" value="P:G protein-coupled receptor signaling pathway, coupled to cyclic nucleotide second messenger"/>
    <property type="evidence" value="ECO:0007669"/>
    <property type="project" value="TreeGrafter"/>
</dbReference>
<evidence type="ECO:0000256" key="1">
    <source>
        <dbReference type="ARBA" id="ARBA00004651"/>
    </source>
</evidence>
<keyword evidence="7 12" id="KW-0675">Receptor</keyword>
<feature type="transmembrane region" description="Helical" evidence="10">
    <location>
        <begin position="153"/>
        <end position="173"/>
    </location>
</feature>
<feature type="region of interest" description="Disordered" evidence="9">
    <location>
        <begin position="418"/>
        <end position="450"/>
    </location>
</feature>
<feature type="transmembrane region" description="Helical" evidence="10">
    <location>
        <begin position="121"/>
        <end position="141"/>
    </location>
</feature>
<dbReference type="GO" id="GO:0007268">
    <property type="term" value="P:chemical synaptic transmission"/>
    <property type="evidence" value="ECO:0007669"/>
    <property type="project" value="TreeGrafter"/>
</dbReference>
<evidence type="ECO:0000313" key="13">
    <source>
        <dbReference type="Proteomes" id="UP000192578"/>
    </source>
</evidence>
<keyword evidence="2" id="KW-1003">Cell membrane</keyword>
<dbReference type="GO" id="GO:0030425">
    <property type="term" value="C:dendrite"/>
    <property type="evidence" value="ECO:0007669"/>
    <property type="project" value="TreeGrafter"/>
</dbReference>
<dbReference type="InterPro" id="IPR017452">
    <property type="entry name" value="GPCR_Rhodpsn_7TM"/>
</dbReference>
<evidence type="ECO:0000256" key="9">
    <source>
        <dbReference type="SAM" id="MobiDB-lite"/>
    </source>
</evidence>
<evidence type="ECO:0000256" key="10">
    <source>
        <dbReference type="SAM" id="Phobius"/>
    </source>
</evidence>
<dbReference type="Pfam" id="PF00001">
    <property type="entry name" value="7tm_1"/>
    <property type="match status" value="1"/>
</dbReference>
<keyword evidence="4 10" id="KW-1133">Transmembrane helix</keyword>
<sequence>MRSCGNQCISEVTLLSVVFCASVGLNSITLLAFYRKRTLRSSGQRFLLSLTLSNLAIALVLLPAFLYWTIQEATDTGIFLATLTAYLVGVTVLNVLLIGWDRFLACARNPLFYNRNMSYRRSVVLIILSWLLPAVILAPAVCQIPAGSTEITWSLSVTTLTTALFFAVGNYFLPLLALTTIYTKVFCAARSSTSSQARKNLVFEFDNNFVTRRSLTTEPSKSCNTTITTLNNGSVTPRQPFSRQNSTSSFQSFITGQERQKAAHIIILILLTFVALYSLFFTDIIIKAFYPELSESLPVSFHRAVHVLYFLGTITNPVIYILFNSSLRKDIRRVFMKQEEIRRQSSLQLQSGSIRHHNTLWHSTSESKFLARHQSVDGSTPKSLIPLITCTSPEMEEFTPEEDDELYYGEAEAFASRHGTPRLSLRSCQSQSDSDQEPIVPRPQQQQQQMDNCRRLGASNRSLSSCSRKSVSFVEEVLCGSSEAMSREASIHSN</sequence>
<dbReference type="GO" id="GO:0030594">
    <property type="term" value="F:neurotransmitter receptor activity"/>
    <property type="evidence" value="ECO:0007669"/>
    <property type="project" value="TreeGrafter"/>
</dbReference>
<evidence type="ECO:0000256" key="7">
    <source>
        <dbReference type="ARBA" id="ARBA00023170"/>
    </source>
</evidence>
<reference evidence="13" key="1">
    <citation type="submission" date="2017-01" db="EMBL/GenBank/DDBJ databases">
        <title>Comparative genomics of anhydrobiosis in the tardigrade Hypsibius dujardini.</title>
        <authorList>
            <person name="Yoshida Y."/>
            <person name="Koutsovoulos G."/>
            <person name="Laetsch D."/>
            <person name="Stevens L."/>
            <person name="Kumar S."/>
            <person name="Horikawa D."/>
            <person name="Ishino K."/>
            <person name="Komine S."/>
            <person name="Tomita M."/>
            <person name="Blaxter M."/>
            <person name="Arakawa K."/>
        </authorList>
    </citation>
    <scope>NUCLEOTIDE SEQUENCE [LARGE SCALE GENOMIC DNA]</scope>
    <source>
        <strain evidence="13">Z151</strain>
    </source>
</reference>
<dbReference type="GO" id="GO:0007198">
    <property type="term" value="P:adenylate cyclase-inhibiting serotonin receptor signaling pathway"/>
    <property type="evidence" value="ECO:0007669"/>
    <property type="project" value="TreeGrafter"/>
</dbReference>
<feature type="transmembrane region" description="Helical" evidence="10">
    <location>
        <begin position="12"/>
        <end position="34"/>
    </location>
</feature>
<organism evidence="12 13">
    <name type="scientific">Hypsibius exemplaris</name>
    <name type="common">Freshwater tardigrade</name>
    <dbReference type="NCBI Taxonomy" id="2072580"/>
    <lineage>
        <taxon>Eukaryota</taxon>
        <taxon>Metazoa</taxon>
        <taxon>Ecdysozoa</taxon>
        <taxon>Tardigrada</taxon>
        <taxon>Eutardigrada</taxon>
        <taxon>Parachela</taxon>
        <taxon>Hypsibioidea</taxon>
        <taxon>Hypsibiidae</taxon>
        <taxon>Hypsibius</taxon>
    </lineage>
</organism>
<keyword evidence="13" id="KW-1185">Reference proteome</keyword>
<feature type="transmembrane region" description="Helical" evidence="10">
    <location>
        <begin position="76"/>
        <end position="100"/>
    </location>
</feature>
<dbReference type="EMBL" id="MTYJ01000009">
    <property type="protein sequence ID" value="OQV23942.1"/>
    <property type="molecule type" value="Genomic_DNA"/>
</dbReference>
<dbReference type="GO" id="GO:0004993">
    <property type="term" value="F:G protein-coupled serotonin receptor activity"/>
    <property type="evidence" value="ECO:0007669"/>
    <property type="project" value="TreeGrafter"/>
</dbReference>
<name>A0A1W0X9F2_HYPEX</name>
<dbReference type="PANTHER" id="PTHR24247">
    <property type="entry name" value="5-HYDROXYTRYPTAMINE RECEPTOR"/>
    <property type="match status" value="1"/>
</dbReference>